<gene>
    <name evidence="2" type="ORF">MONAX_5E035523</name>
</gene>
<keyword evidence="3" id="KW-1185">Reference proteome</keyword>
<dbReference type="SUPFAM" id="SSF56801">
    <property type="entry name" value="Acetyl-CoA synthetase-like"/>
    <property type="match status" value="1"/>
</dbReference>
<feature type="region of interest" description="Disordered" evidence="1">
    <location>
        <begin position="1"/>
        <end position="31"/>
    </location>
</feature>
<organism evidence="2 3">
    <name type="scientific">Marmota monax</name>
    <name type="common">Woodchuck</name>
    <dbReference type="NCBI Taxonomy" id="9995"/>
    <lineage>
        <taxon>Eukaryota</taxon>
        <taxon>Metazoa</taxon>
        <taxon>Chordata</taxon>
        <taxon>Craniata</taxon>
        <taxon>Vertebrata</taxon>
        <taxon>Euteleostomi</taxon>
        <taxon>Mammalia</taxon>
        <taxon>Eutheria</taxon>
        <taxon>Euarchontoglires</taxon>
        <taxon>Glires</taxon>
        <taxon>Rodentia</taxon>
        <taxon>Sciuromorpha</taxon>
        <taxon>Sciuridae</taxon>
        <taxon>Xerinae</taxon>
        <taxon>Marmotini</taxon>
        <taxon>Marmota</taxon>
    </lineage>
</organism>
<dbReference type="AlphaFoldDB" id="A0A5E4BI43"/>
<comment type="caution">
    <text evidence="2">The sequence shown here is derived from an EMBL/GenBank/DDBJ whole genome shotgun (WGS) entry which is preliminary data.</text>
</comment>
<evidence type="ECO:0000313" key="3">
    <source>
        <dbReference type="Proteomes" id="UP000335636"/>
    </source>
</evidence>
<name>A0A5E4BI43_MARMO</name>
<dbReference type="Proteomes" id="UP000335636">
    <property type="component" value="Unassembled WGS sequence"/>
</dbReference>
<reference evidence="2" key="1">
    <citation type="submission" date="2019-04" db="EMBL/GenBank/DDBJ databases">
        <authorList>
            <person name="Alioto T."/>
            <person name="Alioto T."/>
        </authorList>
    </citation>
    <scope>NUCLEOTIDE SEQUENCE [LARGE SCALE GENOMIC DNA]</scope>
</reference>
<evidence type="ECO:0000313" key="2">
    <source>
        <dbReference type="EMBL" id="VTJ68651.1"/>
    </source>
</evidence>
<proteinExistence type="predicted"/>
<accession>A0A5E4BI43</accession>
<dbReference type="EMBL" id="CABDUW010000438">
    <property type="protein sequence ID" value="VTJ68651.1"/>
    <property type="molecule type" value="Genomic_DNA"/>
</dbReference>
<feature type="compositionally biased region" description="Low complexity" evidence="1">
    <location>
        <begin position="223"/>
        <end position="239"/>
    </location>
</feature>
<evidence type="ECO:0000256" key="1">
    <source>
        <dbReference type="SAM" id="MobiDB-lite"/>
    </source>
</evidence>
<sequence length="253" mass="27260">MSSRKSHRAAQKHPLHPESKNKGWGSEPWARGGLRSAGALGLLTVPPRRLPGRGSVAVPPPGAQGRAYGPQAASPWALPSGQGVCPPGRPALSCLPAPSAALPSLRPAISARHWGPRTHLGPPAGQNYWTSERHGQVQLRLEKNSLDYEAPLTVHDMVMDTAIKYADYIALGSKHRNGWHTLTYIEYYEQCRRAAKAFLKVGPAPRLRAARLSAALVHRTPAPARRCVPPAPARRLSPPRAAPRPPQSSGLRA</sequence>
<feature type="compositionally biased region" description="Basic residues" evidence="1">
    <location>
        <begin position="1"/>
        <end position="14"/>
    </location>
</feature>
<protein>
    <submittedName>
        <fullName evidence="2">Uncharacterized protein</fullName>
    </submittedName>
</protein>
<feature type="region of interest" description="Disordered" evidence="1">
    <location>
        <begin position="223"/>
        <end position="253"/>
    </location>
</feature>